<dbReference type="GO" id="GO:0015935">
    <property type="term" value="C:small ribosomal subunit"/>
    <property type="evidence" value="ECO:0007669"/>
    <property type="project" value="TreeGrafter"/>
</dbReference>
<gene>
    <name evidence="11" type="primary">rpsZ</name>
    <name evidence="11" type="synonym">rpsN</name>
    <name evidence="12" type="ORF">D1639_02730</name>
</gene>
<feature type="binding site" evidence="11">
    <location>
        <position position="43"/>
    </location>
    <ligand>
        <name>Zn(2+)</name>
        <dbReference type="ChEBI" id="CHEBI:29105"/>
    </ligand>
</feature>
<organism evidence="12">
    <name type="scientific">Muribaculaceae bacterium Z82</name>
    <dbReference type="NCBI Taxonomy" id="2304548"/>
    <lineage>
        <taxon>Bacteria</taxon>
        <taxon>Pseudomonadati</taxon>
        <taxon>Bacteroidota</taxon>
        <taxon>Bacteroidia</taxon>
        <taxon>Bacteroidales</taxon>
        <taxon>Muribaculaceae</taxon>
    </lineage>
</organism>
<comment type="function">
    <text evidence="1 11">Binds 16S rRNA, required for the assembly of 30S particles and may also be responsible for determining the conformation of the 16S rRNA at the A site.</text>
</comment>
<evidence type="ECO:0000256" key="3">
    <source>
        <dbReference type="ARBA" id="ARBA00022730"/>
    </source>
</evidence>
<comment type="cofactor">
    <cofactor evidence="11">
        <name>Zn(2+)</name>
        <dbReference type="ChEBI" id="CHEBI:29105"/>
    </cofactor>
    <text evidence="11">Binds 1 zinc ion per subunit.</text>
</comment>
<evidence type="ECO:0000256" key="4">
    <source>
        <dbReference type="ARBA" id="ARBA00022833"/>
    </source>
</evidence>
<keyword evidence="3 11" id="KW-0699">rRNA-binding</keyword>
<reference evidence="12" key="1">
    <citation type="submission" date="2018-08" db="EMBL/GenBank/DDBJ databases">
        <title>Murine metabolic-syndrome-specific gut microbial biobank.</title>
        <authorList>
            <person name="Liu C."/>
        </authorList>
    </citation>
    <scope>NUCLEOTIDE SEQUENCE [LARGE SCALE GENOMIC DNA]</scope>
    <source>
        <strain evidence="12">Z82</strain>
    </source>
</reference>
<evidence type="ECO:0000256" key="7">
    <source>
        <dbReference type="ARBA" id="ARBA00023274"/>
    </source>
</evidence>
<protein>
    <recommendedName>
        <fullName evidence="8 11">Small ribosomal subunit protein uS14</fullName>
    </recommendedName>
</protein>
<dbReference type="InterPro" id="IPR001209">
    <property type="entry name" value="Ribosomal_uS14"/>
</dbReference>
<comment type="caution">
    <text evidence="12">The sequence shown here is derived from an EMBL/GenBank/DDBJ whole genome shotgun (WGS) entry which is preliminary data.</text>
</comment>
<dbReference type="PANTHER" id="PTHR19836:SF19">
    <property type="entry name" value="SMALL RIBOSOMAL SUBUNIT PROTEIN US14M"/>
    <property type="match status" value="1"/>
</dbReference>
<dbReference type="SUPFAM" id="SSF57716">
    <property type="entry name" value="Glucocorticoid receptor-like (DNA-binding domain)"/>
    <property type="match status" value="1"/>
</dbReference>
<evidence type="ECO:0000256" key="10">
    <source>
        <dbReference type="ARBA" id="ARBA00060857"/>
    </source>
</evidence>
<keyword evidence="7 11" id="KW-0687">Ribonucleoprotein</keyword>
<dbReference type="PROSITE" id="PS00527">
    <property type="entry name" value="RIBOSOMAL_S14"/>
    <property type="match status" value="1"/>
</dbReference>
<evidence type="ECO:0000256" key="9">
    <source>
        <dbReference type="ARBA" id="ARBA00047110"/>
    </source>
</evidence>
<feature type="binding site" evidence="11">
    <location>
        <position position="40"/>
    </location>
    <ligand>
        <name>Zn(2+)</name>
        <dbReference type="ChEBI" id="CHEBI:29105"/>
    </ligand>
</feature>
<dbReference type="InterPro" id="IPR018271">
    <property type="entry name" value="Ribosomal_uS14_CS"/>
</dbReference>
<comment type="similarity">
    <text evidence="10 11">Belongs to the universal ribosomal protein uS14 family. Zinc-binding uS14 subfamily.</text>
</comment>
<dbReference type="GO" id="GO:0008270">
    <property type="term" value="F:zinc ion binding"/>
    <property type="evidence" value="ECO:0007669"/>
    <property type="project" value="UniProtKB-UniRule"/>
</dbReference>
<proteinExistence type="inferred from homology"/>
<dbReference type="PANTHER" id="PTHR19836">
    <property type="entry name" value="30S RIBOSOMAL PROTEIN S14"/>
    <property type="match status" value="1"/>
</dbReference>
<evidence type="ECO:0000256" key="5">
    <source>
        <dbReference type="ARBA" id="ARBA00022884"/>
    </source>
</evidence>
<dbReference type="FunFam" id="4.10.830.10:FF:000001">
    <property type="entry name" value="30S ribosomal protein S14 type Z"/>
    <property type="match status" value="1"/>
</dbReference>
<keyword evidence="4 11" id="KW-0862">Zinc</keyword>
<dbReference type="InterPro" id="IPR043140">
    <property type="entry name" value="Ribosomal_uS14_sf"/>
</dbReference>
<keyword evidence="2 11" id="KW-0479">Metal-binding</keyword>
<dbReference type="EMBL" id="QWKH01000010">
    <property type="protein sequence ID" value="NBI33967.1"/>
    <property type="molecule type" value="Genomic_DNA"/>
</dbReference>
<evidence type="ECO:0000256" key="8">
    <source>
        <dbReference type="ARBA" id="ARBA00035167"/>
    </source>
</evidence>
<dbReference type="Gene3D" id="4.10.830.10">
    <property type="entry name" value="30s Ribosomal Protein S14, Chain N"/>
    <property type="match status" value="1"/>
</dbReference>
<dbReference type="GO" id="GO:0005737">
    <property type="term" value="C:cytoplasm"/>
    <property type="evidence" value="ECO:0007669"/>
    <property type="project" value="UniProtKB-ARBA"/>
</dbReference>
<feature type="binding site" evidence="11">
    <location>
        <position position="24"/>
    </location>
    <ligand>
        <name>Zn(2+)</name>
        <dbReference type="ChEBI" id="CHEBI:29105"/>
    </ligand>
</feature>
<sequence length="61" mass="7104">MAKKSMVAKAKREPKFSTRQHNRCMRCGRPRGYYRKFGLCRVCLRELANKGELPGVTKSSW</sequence>
<name>A0A7C9NKT3_9BACT</name>
<keyword evidence="5 11" id="KW-0694">RNA-binding</keyword>
<dbReference type="GO" id="GO:0006412">
    <property type="term" value="P:translation"/>
    <property type="evidence" value="ECO:0007669"/>
    <property type="project" value="UniProtKB-UniRule"/>
</dbReference>
<evidence type="ECO:0000313" key="12">
    <source>
        <dbReference type="EMBL" id="NBI33967.1"/>
    </source>
</evidence>
<evidence type="ECO:0000256" key="1">
    <source>
        <dbReference type="ARBA" id="ARBA00003686"/>
    </source>
</evidence>
<evidence type="ECO:0000256" key="11">
    <source>
        <dbReference type="HAMAP-Rule" id="MF_01364"/>
    </source>
</evidence>
<dbReference type="HAMAP" id="MF_01364_B">
    <property type="entry name" value="Ribosomal_uS14_2_B"/>
    <property type="match status" value="1"/>
</dbReference>
<feature type="binding site" evidence="11">
    <location>
        <position position="27"/>
    </location>
    <ligand>
        <name>Zn(2+)</name>
        <dbReference type="ChEBI" id="CHEBI:29105"/>
    </ligand>
</feature>
<dbReference type="GO" id="GO:0019843">
    <property type="term" value="F:rRNA binding"/>
    <property type="evidence" value="ECO:0007669"/>
    <property type="project" value="UniProtKB-UniRule"/>
</dbReference>
<accession>A0A7C9NKT3</accession>
<evidence type="ECO:0000256" key="6">
    <source>
        <dbReference type="ARBA" id="ARBA00022980"/>
    </source>
</evidence>
<dbReference type="InterPro" id="IPR023053">
    <property type="entry name" value="Ribosomal_uS14_bact"/>
</dbReference>
<dbReference type="Pfam" id="PF00253">
    <property type="entry name" value="Ribosomal_S14"/>
    <property type="match status" value="1"/>
</dbReference>
<keyword evidence="6 11" id="KW-0689">Ribosomal protein</keyword>
<dbReference type="AlphaFoldDB" id="A0A7C9NKT3"/>
<dbReference type="GO" id="GO:0003735">
    <property type="term" value="F:structural constituent of ribosome"/>
    <property type="evidence" value="ECO:0007669"/>
    <property type="project" value="InterPro"/>
</dbReference>
<evidence type="ECO:0000256" key="2">
    <source>
        <dbReference type="ARBA" id="ARBA00022723"/>
    </source>
</evidence>
<dbReference type="NCBIfam" id="NF005974">
    <property type="entry name" value="PRK08061.1"/>
    <property type="match status" value="1"/>
</dbReference>
<comment type="subunit">
    <text evidence="9 11">Part of the 30S ribosomal subunit. Contacts proteins S3 and S10.</text>
</comment>